<reference evidence="4" key="2">
    <citation type="submission" date="2020-05" db="EMBL/GenBank/DDBJ databases">
        <authorList>
            <person name="Kim H.-S."/>
            <person name="Proctor R.H."/>
            <person name="Brown D.W."/>
        </authorList>
    </citation>
    <scope>NUCLEOTIDE SEQUENCE</scope>
    <source>
        <strain evidence="4">NRRL 22465</strain>
    </source>
</reference>
<keyword evidence="3" id="KW-1133">Transmembrane helix</keyword>
<evidence type="ECO:0000256" key="3">
    <source>
        <dbReference type="SAM" id="Phobius"/>
    </source>
</evidence>
<evidence type="ECO:0000256" key="2">
    <source>
        <dbReference type="SAM" id="MobiDB-lite"/>
    </source>
</evidence>
<proteinExistence type="predicted"/>
<protein>
    <submittedName>
        <fullName evidence="4">Uncharacterized protein</fullName>
    </submittedName>
</protein>
<keyword evidence="1" id="KW-0175">Coiled coil</keyword>
<comment type="caution">
    <text evidence="4">The sequence shown here is derived from an EMBL/GenBank/DDBJ whole genome shotgun (WGS) entry which is preliminary data.</text>
</comment>
<feature type="compositionally biased region" description="Pro residues" evidence="2">
    <location>
        <begin position="271"/>
        <end position="280"/>
    </location>
</feature>
<evidence type="ECO:0000256" key="1">
    <source>
        <dbReference type="SAM" id="Coils"/>
    </source>
</evidence>
<evidence type="ECO:0000313" key="4">
    <source>
        <dbReference type="EMBL" id="KAF4974480.1"/>
    </source>
</evidence>
<dbReference type="EMBL" id="JABEYC010000746">
    <property type="protein sequence ID" value="KAF4974480.1"/>
    <property type="molecule type" value="Genomic_DNA"/>
</dbReference>
<keyword evidence="3" id="KW-0812">Transmembrane</keyword>
<sequence>MAPFTPLQPRDVPASETFLSFAYCLQVSILCISLFCFIAATVFLASNRRYFQKELERAQRPPKYAKFTPEEWGNSLRIATRLHLDEREGRERQERLAKEADDRNERLKAELTDLQAVEKECRFFKQKCAAYDSWHAKYSNEYSDFHEYQQHRIEEQMLLEEQRFQQQQEQRTPTPSPPSSVVYRPLGQNLDHDHQGLGPFCESPECITTSSGDSSILEQEGPYGALQPQFQGDDDDMSLHPVAENSSYPLGSEEERLGFQIADVSLTTPRPITPPPPRSPWDPVSTRPAGEGQNDGESSQQGYQR</sequence>
<keyword evidence="5" id="KW-1185">Reference proteome</keyword>
<gene>
    <name evidence="4" type="ORF">FZEAL_8618</name>
</gene>
<reference evidence="4" key="1">
    <citation type="journal article" date="2020" name="BMC Genomics">
        <title>Correction to: Identification and distribution of gene clusters required for synthesis of sphingolipid metabolism inhibitors in diverse species of the filamentous fungus Fusarium.</title>
        <authorList>
            <person name="Kim H.S."/>
            <person name="Lohmar J.M."/>
            <person name="Busman M."/>
            <person name="Brown D.W."/>
            <person name="Naumann T.A."/>
            <person name="Divon H.H."/>
            <person name="Lysoe E."/>
            <person name="Uhlig S."/>
            <person name="Proctor R.H."/>
        </authorList>
    </citation>
    <scope>NUCLEOTIDE SEQUENCE</scope>
    <source>
        <strain evidence="4">NRRL 22465</strain>
    </source>
</reference>
<dbReference type="AlphaFoldDB" id="A0A8H4UDV9"/>
<feature type="compositionally biased region" description="Polar residues" evidence="2">
    <location>
        <begin position="208"/>
        <end position="217"/>
    </location>
</feature>
<feature type="coiled-coil region" evidence="1">
    <location>
        <begin position="90"/>
        <end position="117"/>
    </location>
</feature>
<feature type="region of interest" description="Disordered" evidence="2">
    <location>
        <begin position="208"/>
        <end position="305"/>
    </location>
</feature>
<accession>A0A8H4UDV9</accession>
<dbReference type="Proteomes" id="UP000635477">
    <property type="component" value="Unassembled WGS sequence"/>
</dbReference>
<keyword evidence="3" id="KW-0472">Membrane</keyword>
<organism evidence="4 5">
    <name type="scientific">Fusarium zealandicum</name>
    <dbReference type="NCBI Taxonomy" id="1053134"/>
    <lineage>
        <taxon>Eukaryota</taxon>
        <taxon>Fungi</taxon>
        <taxon>Dikarya</taxon>
        <taxon>Ascomycota</taxon>
        <taxon>Pezizomycotina</taxon>
        <taxon>Sordariomycetes</taxon>
        <taxon>Hypocreomycetidae</taxon>
        <taxon>Hypocreales</taxon>
        <taxon>Nectriaceae</taxon>
        <taxon>Fusarium</taxon>
        <taxon>Fusarium staphyleae species complex</taxon>
    </lineage>
</organism>
<feature type="compositionally biased region" description="Polar residues" evidence="2">
    <location>
        <begin position="295"/>
        <end position="305"/>
    </location>
</feature>
<name>A0A8H4UDV9_9HYPO</name>
<evidence type="ECO:0000313" key="5">
    <source>
        <dbReference type="Proteomes" id="UP000635477"/>
    </source>
</evidence>
<feature type="transmembrane region" description="Helical" evidence="3">
    <location>
        <begin position="20"/>
        <end position="45"/>
    </location>
</feature>